<reference evidence="9" key="1">
    <citation type="journal article" date="2013" name="Nature">
        <title>Draft genome of the wheat A-genome progenitor Triticum urartu.</title>
        <authorList>
            <person name="Ling H.Q."/>
            <person name="Zhao S."/>
            <person name="Liu D."/>
            <person name="Wang J."/>
            <person name="Sun H."/>
            <person name="Zhang C."/>
            <person name="Fan H."/>
            <person name="Li D."/>
            <person name="Dong L."/>
            <person name="Tao Y."/>
            <person name="Gao C."/>
            <person name="Wu H."/>
            <person name="Li Y."/>
            <person name="Cui Y."/>
            <person name="Guo X."/>
            <person name="Zheng S."/>
            <person name="Wang B."/>
            <person name="Yu K."/>
            <person name="Liang Q."/>
            <person name="Yang W."/>
            <person name="Lou X."/>
            <person name="Chen J."/>
            <person name="Feng M."/>
            <person name="Jian J."/>
            <person name="Zhang X."/>
            <person name="Luo G."/>
            <person name="Jiang Y."/>
            <person name="Liu J."/>
            <person name="Wang Z."/>
            <person name="Sha Y."/>
            <person name="Zhang B."/>
            <person name="Wu H."/>
            <person name="Tang D."/>
            <person name="Shen Q."/>
            <person name="Xue P."/>
            <person name="Zou S."/>
            <person name="Wang X."/>
            <person name="Liu X."/>
            <person name="Wang F."/>
            <person name="Yang Y."/>
            <person name="An X."/>
            <person name="Dong Z."/>
            <person name="Zhang K."/>
            <person name="Zhang X."/>
            <person name="Luo M.C."/>
            <person name="Dvorak J."/>
            <person name="Tong Y."/>
            <person name="Wang J."/>
            <person name="Yang H."/>
            <person name="Li Z."/>
            <person name="Wang D."/>
            <person name="Zhang A."/>
            <person name="Wang J."/>
        </authorList>
    </citation>
    <scope>NUCLEOTIDE SEQUENCE</scope>
    <source>
        <strain evidence="9">cv. G1812</strain>
    </source>
</reference>
<feature type="domain" description="Fe2OG dioxygenase" evidence="7">
    <location>
        <begin position="202"/>
        <end position="302"/>
    </location>
</feature>
<sequence length="348" mass="38687">MESAGDKVMSRAQITDTFTDSTVIPDRYVQSDEAREGVVVGDDESYELPVVDMAMLLDPEFSEAEIAKLGSACQDWGFFQLTNHGVDETVVQDIKNNTMQFFGLPLEKKKAVAIEAGGLEGFGHHYSRASCEKLDWAECLILVTEDNVQRNTRFWPADPSTFRYALEKYAMEISDLTSRLVPFMASDLGVEQETLVETFQGKRQSVAFHYYPPCPHPDKVIGIMPHHDAFGLTLLLQVDDTPGLQVRKNGTWHPVNPLPGALVINVGDMLQILTNGTYKSVEHRVLPDAEKGRATVVMFQHACVAGMVKPLPELGEATYKAIEKLEYVKGSSKALAEGIWFVDTLKIM</sequence>
<dbReference type="GO" id="GO:0016491">
    <property type="term" value="F:oxidoreductase activity"/>
    <property type="evidence" value="ECO:0007669"/>
    <property type="project" value="UniProtKB-KW"/>
</dbReference>
<dbReference type="RefSeq" id="XP_048566013.1">
    <property type="nucleotide sequence ID" value="XM_048710056.1"/>
</dbReference>
<dbReference type="PROSITE" id="PS51471">
    <property type="entry name" value="FE2OG_OXY"/>
    <property type="match status" value="1"/>
</dbReference>
<protein>
    <recommendedName>
        <fullName evidence="7">Fe2OG dioxygenase domain-containing protein</fullName>
    </recommendedName>
</protein>
<evidence type="ECO:0000256" key="6">
    <source>
        <dbReference type="RuleBase" id="RU003682"/>
    </source>
</evidence>
<dbReference type="InterPro" id="IPR005123">
    <property type="entry name" value="Oxoglu/Fe-dep_dioxygenase_dom"/>
</dbReference>
<dbReference type="InterPro" id="IPR027443">
    <property type="entry name" value="IPNS-like_sf"/>
</dbReference>
<dbReference type="InterPro" id="IPR050295">
    <property type="entry name" value="Plant_2OG-oxidoreductases"/>
</dbReference>
<name>A0A8R7PX48_TRIUA</name>
<reference evidence="8" key="2">
    <citation type="submission" date="2018-03" db="EMBL/GenBank/DDBJ databases">
        <title>The Triticum urartu genome reveals the dynamic nature of wheat genome evolution.</title>
        <authorList>
            <person name="Ling H."/>
            <person name="Ma B."/>
            <person name="Shi X."/>
            <person name="Liu H."/>
            <person name="Dong L."/>
            <person name="Sun H."/>
            <person name="Cao Y."/>
            <person name="Gao Q."/>
            <person name="Zheng S."/>
            <person name="Li Y."/>
            <person name="Yu Y."/>
            <person name="Du H."/>
            <person name="Qi M."/>
            <person name="Li Y."/>
            <person name="Yu H."/>
            <person name="Cui Y."/>
            <person name="Wang N."/>
            <person name="Chen C."/>
            <person name="Wu H."/>
            <person name="Zhao Y."/>
            <person name="Zhang J."/>
            <person name="Li Y."/>
            <person name="Zhou W."/>
            <person name="Zhang B."/>
            <person name="Hu W."/>
            <person name="Eijk M."/>
            <person name="Tang J."/>
            <person name="Witsenboer H."/>
            <person name="Zhao S."/>
            <person name="Li Z."/>
            <person name="Zhang A."/>
            <person name="Wang D."/>
            <person name="Liang C."/>
        </authorList>
    </citation>
    <scope>NUCLEOTIDE SEQUENCE [LARGE SCALE GENOMIC DNA]</scope>
    <source>
        <strain evidence="8">cv. G1812</strain>
    </source>
</reference>
<keyword evidence="3 6" id="KW-0479">Metal-binding</keyword>
<reference evidence="8" key="3">
    <citation type="submission" date="2022-06" db="UniProtKB">
        <authorList>
            <consortium name="EnsemblPlants"/>
        </authorList>
    </citation>
    <scope>IDENTIFICATION</scope>
</reference>
<dbReference type="AlphaFoldDB" id="A0A8R7PX48"/>
<dbReference type="FunFam" id="2.60.120.330:FF:000046">
    <property type="entry name" value="Os09g0353700 protein"/>
    <property type="match status" value="1"/>
</dbReference>
<dbReference type="OrthoDB" id="288590at2759"/>
<dbReference type="Pfam" id="PF03171">
    <property type="entry name" value="2OG-FeII_Oxy"/>
    <property type="match status" value="1"/>
</dbReference>
<evidence type="ECO:0000256" key="5">
    <source>
        <dbReference type="ARBA" id="ARBA00023004"/>
    </source>
</evidence>
<accession>A0A8R7PX48</accession>
<dbReference type="GO" id="GO:0046872">
    <property type="term" value="F:metal ion binding"/>
    <property type="evidence" value="ECO:0007669"/>
    <property type="project" value="UniProtKB-KW"/>
</dbReference>
<evidence type="ECO:0000256" key="4">
    <source>
        <dbReference type="ARBA" id="ARBA00023002"/>
    </source>
</evidence>
<proteinExistence type="inferred from homology"/>
<dbReference type="Gene3D" id="2.60.120.330">
    <property type="entry name" value="B-lactam Antibiotic, Isopenicillin N Synthase, Chain"/>
    <property type="match status" value="1"/>
</dbReference>
<dbReference type="Proteomes" id="UP000015106">
    <property type="component" value="Chromosome 3"/>
</dbReference>
<dbReference type="Gramene" id="TuG1812G0300005103.01.T01">
    <property type="protein sequence ID" value="TuG1812G0300005103.01.T01"/>
    <property type="gene ID" value="TuG1812G0300005103.01"/>
</dbReference>
<evidence type="ECO:0000256" key="2">
    <source>
        <dbReference type="ARBA" id="ARBA00008056"/>
    </source>
</evidence>
<dbReference type="PANTHER" id="PTHR47991">
    <property type="entry name" value="OXOGLUTARATE/IRON-DEPENDENT DIOXYGENASE"/>
    <property type="match status" value="1"/>
</dbReference>
<dbReference type="KEGG" id="tua:125545982"/>
<evidence type="ECO:0000259" key="7">
    <source>
        <dbReference type="PROSITE" id="PS51471"/>
    </source>
</evidence>
<evidence type="ECO:0000256" key="1">
    <source>
        <dbReference type="ARBA" id="ARBA00001962"/>
    </source>
</evidence>
<dbReference type="InterPro" id="IPR044861">
    <property type="entry name" value="IPNS-like_FE2OG_OXY"/>
</dbReference>
<dbReference type="GeneID" id="125545982"/>
<dbReference type="SUPFAM" id="SSF51197">
    <property type="entry name" value="Clavaminate synthase-like"/>
    <property type="match status" value="1"/>
</dbReference>
<keyword evidence="4 6" id="KW-0560">Oxidoreductase</keyword>
<keyword evidence="5 6" id="KW-0408">Iron</keyword>
<dbReference type="EnsemblPlants" id="TuG1812G0300005103.01.T01">
    <property type="protein sequence ID" value="TuG1812G0300005103.01.T01"/>
    <property type="gene ID" value="TuG1812G0300005103.01"/>
</dbReference>
<evidence type="ECO:0000313" key="8">
    <source>
        <dbReference type="EnsemblPlants" id="TuG1812G0300005103.01.T01"/>
    </source>
</evidence>
<evidence type="ECO:0000313" key="9">
    <source>
        <dbReference type="Proteomes" id="UP000015106"/>
    </source>
</evidence>
<comment type="similarity">
    <text evidence="2 6">Belongs to the iron/ascorbate-dependent oxidoreductase family.</text>
</comment>
<dbReference type="Pfam" id="PF14226">
    <property type="entry name" value="DIOX_N"/>
    <property type="match status" value="1"/>
</dbReference>
<comment type="cofactor">
    <cofactor evidence="1">
        <name>Fe cation</name>
        <dbReference type="ChEBI" id="CHEBI:24875"/>
    </cofactor>
</comment>
<keyword evidence="9" id="KW-1185">Reference proteome</keyword>
<evidence type="ECO:0000256" key="3">
    <source>
        <dbReference type="ARBA" id="ARBA00022723"/>
    </source>
</evidence>
<dbReference type="InterPro" id="IPR026992">
    <property type="entry name" value="DIOX_N"/>
</dbReference>
<organism evidence="8 9">
    <name type="scientific">Triticum urartu</name>
    <name type="common">Red wild einkorn</name>
    <name type="synonym">Crithodium urartu</name>
    <dbReference type="NCBI Taxonomy" id="4572"/>
    <lineage>
        <taxon>Eukaryota</taxon>
        <taxon>Viridiplantae</taxon>
        <taxon>Streptophyta</taxon>
        <taxon>Embryophyta</taxon>
        <taxon>Tracheophyta</taxon>
        <taxon>Spermatophyta</taxon>
        <taxon>Magnoliopsida</taxon>
        <taxon>Liliopsida</taxon>
        <taxon>Poales</taxon>
        <taxon>Poaceae</taxon>
        <taxon>BOP clade</taxon>
        <taxon>Pooideae</taxon>
        <taxon>Triticodae</taxon>
        <taxon>Triticeae</taxon>
        <taxon>Triticinae</taxon>
        <taxon>Triticum</taxon>
    </lineage>
</organism>
<gene>
    <name evidence="8" type="primary">LOC125545982</name>
</gene>